<evidence type="ECO:0008006" key="3">
    <source>
        <dbReference type="Google" id="ProtNLM"/>
    </source>
</evidence>
<keyword evidence="1" id="KW-0472">Membrane</keyword>
<keyword evidence="1" id="KW-1133">Transmembrane helix</keyword>
<sequence length="266" mass="30874">MVDSVSLVCPPIKDTYVSLYQGDRVVVAEFAVHPADTVDSIWVKLAHTQEKQGWIRESDLKQSFVPADSISQVIYLFDHTHVSYFIAILVLFIGAYLIRSIWFKQLKLVYYNDIDSIYPLCLCLLMAFSATLYESMQVFVPETWEHFYFNPTLSPWGVPLVLAVFLSSIWLFLIVFLAVVDELFRLLLPEAALFYLLGLICACIFIYFFFIFTVHFYVGYLFFLFFVYFCFKKMVRSLGKYPFRCGNCGEKIKEKGQCPYCGAINK</sequence>
<evidence type="ECO:0000256" key="1">
    <source>
        <dbReference type="SAM" id="Phobius"/>
    </source>
</evidence>
<protein>
    <recommendedName>
        <fullName evidence="3">Zinc ribbon domain-containing protein</fullName>
    </recommendedName>
</protein>
<feature type="transmembrane region" description="Helical" evidence="1">
    <location>
        <begin position="153"/>
        <end position="180"/>
    </location>
</feature>
<dbReference type="EMBL" id="AMCI01002433">
    <property type="protein sequence ID" value="EJX02717.1"/>
    <property type="molecule type" value="Genomic_DNA"/>
</dbReference>
<proteinExistence type="predicted"/>
<accession>J9G667</accession>
<comment type="caution">
    <text evidence="2">The sequence shown here is derived from an EMBL/GenBank/DDBJ whole genome shotgun (WGS) entry which is preliminary data.</text>
</comment>
<evidence type="ECO:0000313" key="2">
    <source>
        <dbReference type="EMBL" id="EJX02717.1"/>
    </source>
</evidence>
<feature type="transmembrane region" description="Helical" evidence="1">
    <location>
        <begin position="114"/>
        <end position="133"/>
    </location>
</feature>
<name>J9G667_9ZZZZ</name>
<feature type="transmembrane region" description="Helical" evidence="1">
    <location>
        <begin position="216"/>
        <end position="231"/>
    </location>
</feature>
<gene>
    <name evidence="2" type="ORF">EVA_09174</name>
</gene>
<dbReference type="AlphaFoldDB" id="J9G667"/>
<feature type="transmembrane region" description="Helical" evidence="1">
    <location>
        <begin position="192"/>
        <end position="210"/>
    </location>
</feature>
<keyword evidence="1" id="KW-0812">Transmembrane</keyword>
<reference evidence="2" key="1">
    <citation type="journal article" date="2012" name="PLoS ONE">
        <title>Gene sets for utilization of primary and secondary nutrition supplies in the distal gut of endangered iberian lynx.</title>
        <authorList>
            <person name="Alcaide M."/>
            <person name="Messina E."/>
            <person name="Richter M."/>
            <person name="Bargiela R."/>
            <person name="Peplies J."/>
            <person name="Huws S.A."/>
            <person name="Newbold C.J."/>
            <person name="Golyshin P.N."/>
            <person name="Simon M.A."/>
            <person name="Lopez G."/>
            <person name="Yakimov M.M."/>
            <person name="Ferrer M."/>
        </authorList>
    </citation>
    <scope>NUCLEOTIDE SEQUENCE</scope>
</reference>
<organism evidence="2">
    <name type="scientific">gut metagenome</name>
    <dbReference type="NCBI Taxonomy" id="749906"/>
    <lineage>
        <taxon>unclassified sequences</taxon>
        <taxon>metagenomes</taxon>
        <taxon>organismal metagenomes</taxon>
    </lineage>
</organism>
<feature type="transmembrane region" description="Helical" evidence="1">
    <location>
        <begin position="82"/>
        <end position="102"/>
    </location>
</feature>